<dbReference type="AlphaFoldDB" id="A0A914RNE9"/>
<keyword evidence="1" id="KW-1185">Reference proteome</keyword>
<proteinExistence type="predicted"/>
<evidence type="ECO:0000313" key="1">
    <source>
        <dbReference type="Proteomes" id="UP000887564"/>
    </source>
</evidence>
<name>A0A914RNE9_PAREQ</name>
<sequence>MQHFPSPIFIPPPPLLLPPPPISTTDTTFEHLLTQKLKLDSASSYIHDVYIPFVIPWEQWPCIQTQEGMGAFGKPRDANIKIDQGSRQLVQVGELDARIIKGELHSETVIPLMGQANGASRAGMMPFGAYRSNISTIIDNHGFDTSKLKLSESVIPKQMQGSIPPRNGETLMGSLRNQTMNVKYLHYMSESCAPESHAFISRQFAPTSTEMAGSSIIDRRRNGYGENLGKFEPASEAIVPLLFHTQDIYQRSGADFGAFRPVISDSEGGYKMTLDEERLCKLVVPYQTAPSLT</sequence>
<dbReference type="WBParaSite" id="PEQ_0000791201-mRNA-1">
    <property type="protein sequence ID" value="PEQ_0000791201-mRNA-1"/>
    <property type="gene ID" value="PEQ_0000791201"/>
</dbReference>
<reference evidence="2" key="1">
    <citation type="submission" date="2022-11" db="UniProtKB">
        <authorList>
            <consortium name="WormBaseParasite"/>
        </authorList>
    </citation>
    <scope>IDENTIFICATION</scope>
</reference>
<accession>A0A914RNE9</accession>
<evidence type="ECO:0000313" key="2">
    <source>
        <dbReference type="WBParaSite" id="PEQ_0000791201-mRNA-1"/>
    </source>
</evidence>
<dbReference type="Proteomes" id="UP000887564">
    <property type="component" value="Unplaced"/>
</dbReference>
<protein>
    <submittedName>
        <fullName evidence="2">Uncharacterized protein</fullName>
    </submittedName>
</protein>
<organism evidence="1 2">
    <name type="scientific">Parascaris equorum</name>
    <name type="common">Equine roundworm</name>
    <dbReference type="NCBI Taxonomy" id="6256"/>
    <lineage>
        <taxon>Eukaryota</taxon>
        <taxon>Metazoa</taxon>
        <taxon>Ecdysozoa</taxon>
        <taxon>Nematoda</taxon>
        <taxon>Chromadorea</taxon>
        <taxon>Rhabditida</taxon>
        <taxon>Spirurina</taxon>
        <taxon>Ascaridomorpha</taxon>
        <taxon>Ascaridoidea</taxon>
        <taxon>Ascarididae</taxon>
        <taxon>Parascaris</taxon>
    </lineage>
</organism>